<reference evidence="1" key="1">
    <citation type="submission" date="2023-07" db="EMBL/GenBank/DDBJ databases">
        <title>draft genome sequence of fig (Ficus carica).</title>
        <authorList>
            <person name="Takahashi T."/>
            <person name="Nishimura K."/>
        </authorList>
    </citation>
    <scope>NUCLEOTIDE SEQUENCE</scope>
</reference>
<name>A0AA88DI03_FICCA</name>
<keyword evidence="2" id="KW-1185">Reference proteome</keyword>
<dbReference type="EMBL" id="BTGU01000015">
    <property type="protein sequence ID" value="GMN42864.1"/>
    <property type="molecule type" value="Genomic_DNA"/>
</dbReference>
<sequence>MSETITGAFTDDVLLEILIRLPEFQSTIQYDVVCKRWLSITSQPQFICSFTRHHNRPRFPLLLRKISCSPSVSHKRIRQSACWLSTPTAETTNRSHFGSIAEQSGLSSRETCNGVAHWILTEHGETCSVAAFDPFKGADHPLRCHRISMPVGYAYGKSVWNLLVISVLCF</sequence>
<evidence type="ECO:0000313" key="2">
    <source>
        <dbReference type="Proteomes" id="UP001187192"/>
    </source>
</evidence>
<dbReference type="AlphaFoldDB" id="A0AA88DI03"/>
<accession>A0AA88DI03</accession>
<comment type="caution">
    <text evidence="1">The sequence shown here is derived from an EMBL/GenBank/DDBJ whole genome shotgun (WGS) entry which is preliminary data.</text>
</comment>
<organism evidence="1 2">
    <name type="scientific">Ficus carica</name>
    <name type="common">Common fig</name>
    <dbReference type="NCBI Taxonomy" id="3494"/>
    <lineage>
        <taxon>Eukaryota</taxon>
        <taxon>Viridiplantae</taxon>
        <taxon>Streptophyta</taxon>
        <taxon>Embryophyta</taxon>
        <taxon>Tracheophyta</taxon>
        <taxon>Spermatophyta</taxon>
        <taxon>Magnoliopsida</taxon>
        <taxon>eudicotyledons</taxon>
        <taxon>Gunneridae</taxon>
        <taxon>Pentapetalae</taxon>
        <taxon>rosids</taxon>
        <taxon>fabids</taxon>
        <taxon>Rosales</taxon>
        <taxon>Moraceae</taxon>
        <taxon>Ficeae</taxon>
        <taxon>Ficus</taxon>
    </lineage>
</organism>
<protein>
    <recommendedName>
        <fullName evidence="3">F-box domain-containing protein</fullName>
    </recommendedName>
</protein>
<evidence type="ECO:0000313" key="1">
    <source>
        <dbReference type="EMBL" id="GMN42864.1"/>
    </source>
</evidence>
<dbReference type="SUPFAM" id="SSF81383">
    <property type="entry name" value="F-box domain"/>
    <property type="match status" value="1"/>
</dbReference>
<gene>
    <name evidence="1" type="ORF">TIFTF001_012076</name>
</gene>
<proteinExistence type="predicted"/>
<dbReference type="InterPro" id="IPR036047">
    <property type="entry name" value="F-box-like_dom_sf"/>
</dbReference>
<evidence type="ECO:0008006" key="3">
    <source>
        <dbReference type="Google" id="ProtNLM"/>
    </source>
</evidence>
<dbReference type="Proteomes" id="UP001187192">
    <property type="component" value="Unassembled WGS sequence"/>
</dbReference>